<dbReference type="SFLD" id="SFLDG00358">
    <property type="entry name" value="Main_(cytGST)"/>
    <property type="match status" value="1"/>
</dbReference>
<protein>
    <submittedName>
        <fullName evidence="4">Glutathione S-transferase</fullName>
    </submittedName>
</protein>
<dbReference type="FunFam" id="3.40.30.10:FF:000039">
    <property type="entry name" value="Glutathione S-transferase domain"/>
    <property type="match status" value="1"/>
</dbReference>
<evidence type="ECO:0000313" key="5">
    <source>
        <dbReference type="Proteomes" id="UP000194137"/>
    </source>
</evidence>
<dbReference type="Pfam" id="PF02798">
    <property type="entry name" value="GST_N"/>
    <property type="match status" value="1"/>
</dbReference>
<dbReference type="InterPro" id="IPR010987">
    <property type="entry name" value="Glutathione-S-Trfase_C-like"/>
</dbReference>
<dbReference type="CDD" id="cd03047">
    <property type="entry name" value="GST_N_2"/>
    <property type="match status" value="1"/>
</dbReference>
<dbReference type="RefSeq" id="WP_086090807.1">
    <property type="nucleotide sequence ID" value="NZ_CP021112.1"/>
</dbReference>
<name>A0A1W6ZYG6_9HYPH</name>
<dbReference type="EMBL" id="CP021112">
    <property type="protein sequence ID" value="ARQ02376.1"/>
    <property type="molecule type" value="Genomic_DNA"/>
</dbReference>
<dbReference type="KEGG" id="psin:CAK95_27170"/>
<dbReference type="InterPro" id="IPR004045">
    <property type="entry name" value="Glutathione_S-Trfase_N"/>
</dbReference>
<comment type="similarity">
    <text evidence="1 3">Belongs to the GST superfamily.</text>
</comment>
<evidence type="ECO:0000256" key="2">
    <source>
        <dbReference type="ARBA" id="ARBA00022679"/>
    </source>
</evidence>
<dbReference type="AlphaFoldDB" id="A0A1W6ZYG6"/>
<evidence type="ECO:0000313" key="4">
    <source>
        <dbReference type="EMBL" id="ARQ02376.1"/>
    </source>
</evidence>
<dbReference type="SFLD" id="SFLDG01150">
    <property type="entry name" value="Main.1:_Beta-like"/>
    <property type="match status" value="1"/>
</dbReference>
<dbReference type="InterPro" id="IPR004046">
    <property type="entry name" value="GST_C"/>
</dbReference>
<dbReference type="PANTHER" id="PTHR44051:SF19">
    <property type="entry name" value="DISULFIDE-BOND OXIDOREDUCTASE YFCG"/>
    <property type="match status" value="1"/>
</dbReference>
<dbReference type="InterPro" id="IPR036249">
    <property type="entry name" value="Thioredoxin-like_sf"/>
</dbReference>
<dbReference type="PROSITE" id="PS50405">
    <property type="entry name" value="GST_CTER"/>
    <property type="match status" value="1"/>
</dbReference>
<dbReference type="PANTHER" id="PTHR44051">
    <property type="entry name" value="GLUTATHIONE S-TRANSFERASE-RELATED"/>
    <property type="match status" value="1"/>
</dbReference>
<dbReference type="Gene3D" id="1.20.1050.10">
    <property type="match status" value="1"/>
</dbReference>
<dbReference type="Pfam" id="PF00043">
    <property type="entry name" value="GST_C"/>
    <property type="match status" value="1"/>
</dbReference>
<sequence length="209" mass="23114">MIKLLGRSTSGNVQKVLFMLEEIGVKYTREDYGRQFNNTTTPEYKKLNPNSKVPTLIDGETVIWESNTILRYLAALHKPELTGASPAEKTHVERWMDWLLASLNTPYVAVFKDAKKEAAERSADFAAQSADLVAQLKILEGHIAGKSYFALDKLTLADIALAPIVKRCLGFPIERPDLPELTRWQQSIDARPAFAVATGAKPSALNTAA</sequence>
<dbReference type="STRING" id="1235591.CAK95_27170"/>
<evidence type="ECO:0000256" key="3">
    <source>
        <dbReference type="RuleBase" id="RU003494"/>
    </source>
</evidence>
<dbReference type="OrthoDB" id="9810080at2"/>
<dbReference type="InterPro" id="IPR036282">
    <property type="entry name" value="Glutathione-S-Trfase_C_sf"/>
</dbReference>
<proteinExistence type="inferred from homology"/>
<keyword evidence="5" id="KW-1185">Reference proteome</keyword>
<accession>A0A1W6ZYG6</accession>
<dbReference type="Gene3D" id="3.40.30.10">
    <property type="entry name" value="Glutaredoxin"/>
    <property type="match status" value="1"/>
</dbReference>
<dbReference type="InterPro" id="IPR040079">
    <property type="entry name" value="Glutathione_S-Trfase"/>
</dbReference>
<dbReference type="PROSITE" id="PS50404">
    <property type="entry name" value="GST_NTER"/>
    <property type="match status" value="1"/>
</dbReference>
<dbReference type="SFLD" id="SFLDS00019">
    <property type="entry name" value="Glutathione_Transferase_(cytos"/>
    <property type="match status" value="1"/>
</dbReference>
<dbReference type="SUPFAM" id="SSF47616">
    <property type="entry name" value="GST C-terminal domain-like"/>
    <property type="match status" value="1"/>
</dbReference>
<gene>
    <name evidence="4" type="ORF">CAK95_27170</name>
</gene>
<evidence type="ECO:0000256" key="1">
    <source>
        <dbReference type="ARBA" id="ARBA00007409"/>
    </source>
</evidence>
<organism evidence="4 5">
    <name type="scientific">Pseudorhodoplanes sinuspersici</name>
    <dbReference type="NCBI Taxonomy" id="1235591"/>
    <lineage>
        <taxon>Bacteria</taxon>
        <taxon>Pseudomonadati</taxon>
        <taxon>Pseudomonadota</taxon>
        <taxon>Alphaproteobacteria</taxon>
        <taxon>Hyphomicrobiales</taxon>
        <taxon>Pseudorhodoplanes</taxon>
    </lineage>
</organism>
<dbReference type="GO" id="GO:0016740">
    <property type="term" value="F:transferase activity"/>
    <property type="evidence" value="ECO:0007669"/>
    <property type="project" value="UniProtKB-KW"/>
</dbReference>
<keyword evidence="2 4" id="KW-0808">Transferase</keyword>
<dbReference type="Proteomes" id="UP000194137">
    <property type="component" value="Chromosome"/>
</dbReference>
<reference evidence="4 5" key="1">
    <citation type="submission" date="2017-05" db="EMBL/GenBank/DDBJ databases">
        <title>Full genome sequence of Pseudorhodoplanes sinuspersici.</title>
        <authorList>
            <person name="Dastgheib S.M.M."/>
            <person name="Shavandi M."/>
            <person name="Tirandaz H."/>
        </authorList>
    </citation>
    <scope>NUCLEOTIDE SEQUENCE [LARGE SCALE GENOMIC DNA]</scope>
    <source>
        <strain evidence="4 5">RIPI110</strain>
    </source>
</reference>
<dbReference type="SUPFAM" id="SSF52833">
    <property type="entry name" value="Thioredoxin-like"/>
    <property type="match status" value="1"/>
</dbReference>